<reference evidence="1" key="2">
    <citation type="journal article" date="2006" name="PLoS Pathog.">
        <title>New perspectives on host-parasite interplay by comparative transcriptomic and proteomic analyses of Schistosoma japonicum.</title>
        <authorList>
            <person name="Liu F."/>
            <person name="Lu J."/>
            <person name="Hu W."/>
            <person name="Wang S.Y."/>
            <person name="Cui S.J."/>
            <person name="Chi M."/>
            <person name="Yan Q."/>
            <person name="Wang X.R."/>
            <person name="Song H.D."/>
            <person name="Xu X.N."/>
            <person name="Wang J.J."/>
            <person name="Zhang X.L."/>
            <person name="Zhang X."/>
            <person name="Wang Z.Q."/>
            <person name="Xue C.L."/>
            <person name="Brindley P.J."/>
            <person name="McManus D.P."/>
            <person name="Yang P.Y."/>
            <person name="Feng Z."/>
            <person name="Chen Z."/>
            <person name="Han Z.G."/>
        </authorList>
    </citation>
    <scope>NUCLEOTIDE SEQUENCE</scope>
</reference>
<dbReference type="EMBL" id="AY810701">
    <property type="protein sequence ID" value="AAX26590.1"/>
    <property type="molecule type" value="mRNA"/>
</dbReference>
<dbReference type="AlphaFoldDB" id="Q5C185"/>
<proteinExistence type="evidence at transcript level"/>
<reference evidence="1" key="1">
    <citation type="submission" date="2005-03" db="EMBL/GenBank/DDBJ databases">
        <authorList>
            <person name="Han Z."/>
        </authorList>
    </citation>
    <scope>NUCLEOTIDE SEQUENCE</scope>
</reference>
<name>Q5C185_SCHJA</name>
<protein>
    <submittedName>
        <fullName evidence="1">Uncharacterized protein</fullName>
    </submittedName>
</protein>
<organism evidence="1">
    <name type="scientific">Schistosoma japonicum</name>
    <name type="common">Blood fluke</name>
    <dbReference type="NCBI Taxonomy" id="6182"/>
    <lineage>
        <taxon>Eukaryota</taxon>
        <taxon>Metazoa</taxon>
        <taxon>Spiralia</taxon>
        <taxon>Lophotrochozoa</taxon>
        <taxon>Platyhelminthes</taxon>
        <taxon>Trematoda</taxon>
        <taxon>Digenea</taxon>
        <taxon>Strigeidida</taxon>
        <taxon>Schistosomatoidea</taxon>
        <taxon>Schistosomatidae</taxon>
        <taxon>Schistosoma</taxon>
    </lineage>
</organism>
<accession>Q5C185</accession>
<evidence type="ECO:0000313" key="1">
    <source>
        <dbReference type="EMBL" id="AAX26590.1"/>
    </source>
</evidence>
<sequence length="19" mass="2322">MSRRTTVVKRANRHVIQRI</sequence>